<evidence type="ECO:0000256" key="1">
    <source>
        <dbReference type="ARBA" id="ARBA00022526"/>
    </source>
</evidence>
<gene>
    <name evidence="5" type="ORF">ERUC_LOCUS17733</name>
</gene>
<dbReference type="InterPro" id="IPR022674">
    <property type="entry name" value="G6P_DH_NAD-bd"/>
</dbReference>
<dbReference type="PANTHER" id="PTHR23429:SF20">
    <property type="entry name" value="GLUCOSE-6-PHOSPHATE 1-DEHYDROGENASE 3, CHLOROPLASTIC"/>
    <property type="match status" value="1"/>
</dbReference>
<dbReference type="PANTHER" id="PTHR23429">
    <property type="entry name" value="GLUCOSE-6-PHOSPHATE 1-DEHYDROGENASE G6PD"/>
    <property type="match status" value="1"/>
</dbReference>
<comment type="caution">
    <text evidence="5">The sequence shown here is derived from an EMBL/GenBank/DDBJ whole genome shotgun (WGS) entry which is preliminary data.</text>
</comment>
<accession>A0ABC8K2H0</accession>
<dbReference type="AlphaFoldDB" id="A0ABC8K2H0"/>
<dbReference type="InterPro" id="IPR001282">
    <property type="entry name" value="G6P_DH"/>
</dbReference>
<dbReference type="EMBL" id="CAKOAT010164043">
    <property type="protein sequence ID" value="CAH8349758.1"/>
    <property type="molecule type" value="Genomic_DNA"/>
</dbReference>
<sequence>MVLGAVVTISKPAEKLKDRLLYVPSQESDKLVESTVSTTVVGASGDLAKKKIFPALFALYYEGCLPEHFTIYGYARRKMTDGQTVVKRWKSFSRQEGERRLFIRSDELDAAWALFTPFLKEIEEKKMILEFYPYRSRGPVGAHYLATKHNVQWGDLNLDQ</sequence>
<dbReference type="InterPro" id="IPR036291">
    <property type="entry name" value="NAD(P)-bd_dom_sf"/>
</dbReference>
<name>A0ABC8K2H0_ERUVS</name>
<feature type="domain" description="Glucose-6-phosphate dehydrogenase NAD-binding" evidence="4">
    <location>
        <begin position="40"/>
        <end position="96"/>
    </location>
</feature>
<proteinExistence type="predicted"/>
<evidence type="ECO:0000259" key="4">
    <source>
        <dbReference type="Pfam" id="PF00479"/>
    </source>
</evidence>
<evidence type="ECO:0000313" key="5">
    <source>
        <dbReference type="EMBL" id="CAH8349758.1"/>
    </source>
</evidence>
<organism evidence="5 6">
    <name type="scientific">Eruca vesicaria subsp. sativa</name>
    <name type="common">Garden rocket</name>
    <name type="synonym">Eruca sativa</name>
    <dbReference type="NCBI Taxonomy" id="29727"/>
    <lineage>
        <taxon>Eukaryota</taxon>
        <taxon>Viridiplantae</taxon>
        <taxon>Streptophyta</taxon>
        <taxon>Embryophyta</taxon>
        <taxon>Tracheophyta</taxon>
        <taxon>Spermatophyta</taxon>
        <taxon>Magnoliopsida</taxon>
        <taxon>eudicotyledons</taxon>
        <taxon>Gunneridae</taxon>
        <taxon>Pentapetalae</taxon>
        <taxon>rosids</taxon>
        <taxon>malvids</taxon>
        <taxon>Brassicales</taxon>
        <taxon>Brassicaceae</taxon>
        <taxon>Brassiceae</taxon>
        <taxon>Eruca</taxon>
    </lineage>
</organism>
<reference evidence="5 6" key="1">
    <citation type="submission" date="2022-03" db="EMBL/GenBank/DDBJ databases">
        <authorList>
            <person name="Macdonald S."/>
            <person name="Ahmed S."/>
            <person name="Newling K."/>
        </authorList>
    </citation>
    <scope>NUCLEOTIDE SEQUENCE [LARGE SCALE GENOMIC DNA]</scope>
</reference>
<dbReference type="Gene3D" id="3.30.360.10">
    <property type="entry name" value="Dihydrodipicolinate Reductase, domain 2"/>
    <property type="match status" value="1"/>
</dbReference>
<dbReference type="GO" id="GO:0006006">
    <property type="term" value="P:glucose metabolic process"/>
    <property type="evidence" value="ECO:0007669"/>
    <property type="project" value="UniProtKB-KW"/>
</dbReference>
<protein>
    <recommendedName>
        <fullName evidence="4">Glucose-6-phosphate dehydrogenase NAD-binding domain-containing protein</fullName>
    </recommendedName>
</protein>
<dbReference type="SUPFAM" id="SSF55347">
    <property type="entry name" value="Glyceraldehyde-3-phosphate dehydrogenase-like, C-terminal domain"/>
    <property type="match status" value="1"/>
</dbReference>
<dbReference type="Proteomes" id="UP001642260">
    <property type="component" value="Unassembled WGS sequence"/>
</dbReference>
<evidence type="ECO:0000256" key="3">
    <source>
        <dbReference type="ARBA" id="ARBA00023277"/>
    </source>
</evidence>
<dbReference type="SUPFAM" id="SSF51735">
    <property type="entry name" value="NAD(P)-binding Rossmann-fold domains"/>
    <property type="match status" value="1"/>
</dbReference>
<dbReference type="GO" id="GO:0006098">
    <property type="term" value="P:pentose-phosphate shunt"/>
    <property type="evidence" value="ECO:0007669"/>
    <property type="project" value="UniProtKB-ARBA"/>
</dbReference>
<keyword evidence="6" id="KW-1185">Reference proteome</keyword>
<keyword evidence="3" id="KW-0119">Carbohydrate metabolism</keyword>
<evidence type="ECO:0000313" key="6">
    <source>
        <dbReference type="Proteomes" id="UP001642260"/>
    </source>
</evidence>
<keyword evidence="2" id="KW-0521">NADP</keyword>
<dbReference type="Gene3D" id="3.40.50.720">
    <property type="entry name" value="NAD(P)-binding Rossmann-like Domain"/>
    <property type="match status" value="1"/>
</dbReference>
<evidence type="ECO:0000256" key="2">
    <source>
        <dbReference type="ARBA" id="ARBA00022857"/>
    </source>
</evidence>
<dbReference type="Pfam" id="PF00479">
    <property type="entry name" value="G6PD_N"/>
    <property type="match status" value="1"/>
</dbReference>
<keyword evidence="1" id="KW-0313">Glucose metabolism</keyword>